<evidence type="ECO:0000313" key="1">
    <source>
        <dbReference type="EMBL" id="GFO46513.1"/>
    </source>
</evidence>
<dbReference type="EMBL" id="BLXT01008186">
    <property type="protein sequence ID" value="GFO46513.1"/>
    <property type="molecule type" value="Genomic_DNA"/>
</dbReference>
<keyword evidence="2" id="KW-1185">Reference proteome</keyword>
<accession>A0AAV4DQB2</accession>
<gene>
    <name evidence="1" type="ORF">PoB_007301800</name>
</gene>
<sequence>MLSATVSKRKDMSQTMRCVSCSKMYAQGVSFSTEVDKEISKFLEKEIQFETSRSNQALPKVPGFEVVADGGDLTFTKTMNSEK</sequence>
<dbReference type="InterPro" id="IPR036561">
    <property type="entry name" value="MAM33_sf"/>
</dbReference>
<dbReference type="AlphaFoldDB" id="A0AAV4DQB2"/>
<proteinExistence type="predicted"/>
<evidence type="ECO:0000313" key="2">
    <source>
        <dbReference type="Proteomes" id="UP000735302"/>
    </source>
</evidence>
<organism evidence="1 2">
    <name type="scientific">Plakobranchus ocellatus</name>
    <dbReference type="NCBI Taxonomy" id="259542"/>
    <lineage>
        <taxon>Eukaryota</taxon>
        <taxon>Metazoa</taxon>
        <taxon>Spiralia</taxon>
        <taxon>Lophotrochozoa</taxon>
        <taxon>Mollusca</taxon>
        <taxon>Gastropoda</taxon>
        <taxon>Heterobranchia</taxon>
        <taxon>Euthyneura</taxon>
        <taxon>Panpulmonata</taxon>
        <taxon>Sacoglossa</taxon>
        <taxon>Placobranchoidea</taxon>
        <taxon>Plakobranchidae</taxon>
        <taxon>Plakobranchus</taxon>
    </lineage>
</organism>
<comment type="caution">
    <text evidence="1">The sequence shown here is derived from an EMBL/GenBank/DDBJ whole genome shotgun (WGS) entry which is preliminary data.</text>
</comment>
<dbReference type="Proteomes" id="UP000735302">
    <property type="component" value="Unassembled WGS sequence"/>
</dbReference>
<protein>
    <submittedName>
        <fullName evidence="1">Ankyrin repeat protein</fullName>
    </submittedName>
</protein>
<reference evidence="1 2" key="1">
    <citation type="journal article" date="2021" name="Elife">
        <title>Chloroplast acquisition without the gene transfer in kleptoplastic sea slugs, Plakobranchus ocellatus.</title>
        <authorList>
            <person name="Maeda T."/>
            <person name="Takahashi S."/>
            <person name="Yoshida T."/>
            <person name="Shimamura S."/>
            <person name="Takaki Y."/>
            <person name="Nagai Y."/>
            <person name="Toyoda A."/>
            <person name="Suzuki Y."/>
            <person name="Arimoto A."/>
            <person name="Ishii H."/>
            <person name="Satoh N."/>
            <person name="Nishiyama T."/>
            <person name="Hasebe M."/>
            <person name="Maruyama T."/>
            <person name="Minagawa J."/>
            <person name="Obokata J."/>
            <person name="Shigenobu S."/>
        </authorList>
    </citation>
    <scope>NUCLEOTIDE SEQUENCE [LARGE SCALE GENOMIC DNA]</scope>
</reference>
<name>A0AAV4DQB2_9GAST</name>
<dbReference type="Gene3D" id="3.10.280.10">
    <property type="entry name" value="Mitochondrial glycoprotein"/>
    <property type="match status" value="1"/>
</dbReference>